<dbReference type="Proteomes" id="UP001368500">
    <property type="component" value="Unassembled WGS sequence"/>
</dbReference>
<sequence length="194" mass="21391">MVTEVRIDTALLAHTEWRLTRTDAGRREIRERAHALPRAARNLLLIVDPARDATHWLAMVHGSRVEDLGQLLDLGLIATAAEPGESQWPLDSRLPEIDSGPSTLAPALAGWRAQTRALLEPLGYGPLYERLLIHSRERLGLIKAYRMTLAIERAADASALSEVAVELVVLVRRAEGEAAARELLRQLARHDAAA</sequence>
<organism evidence="1 2">
    <name type="scientific">Pseudaquabacterium rugosum</name>
    <dbReference type="NCBI Taxonomy" id="2984194"/>
    <lineage>
        <taxon>Bacteria</taxon>
        <taxon>Pseudomonadati</taxon>
        <taxon>Pseudomonadota</taxon>
        <taxon>Betaproteobacteria</taxon>
        <taxon>Burkholderiales</taxon>
        <taxon>Sphaerotilaceae</taxon>
        <taxon>Pseudaquabacterium</taxon>
    </lineage>
</organism>
<gene>
    <name evidence="1" type="ORF">AACH11_10585</name>
</gene>
<keyword evidence="2" id="KW-1185">Reference proteome</keyword>
<comment type="caution">
    <text evidence="1">The sequence shown here is derived from an EMBL/GenBank/DDBJ whole genome shotgun (WGS) entry which is preliminary data.</text>
</comment>
<dbReference type="EMBL" id="JBBUTF010000008">
    <property type="protein sequence ID" value="MEK8026403.1"/>
    <property type="molecule type" value="Genomic_DNA"/>
</dbReference>
<reference evidence="1 2" key="1">
    <citation type="submission" date="2024-04" db="EMBL/GenBank/DDBJ databases">
        <title>Novel species of the genus Ideonella isolated from streams.</title>
        <authorList>
            <person name="Lu H."/>
        </authorList>
    </citation>
    <scope>NUCLEOTIDE SEQUENCE [LARGE SCALE GENOMIC DNA]</scope>
    <source>
        <strain evidence="1 2">BYS139W</strain>
    </source>
</reference>
<evidence type="ECO:0000313" key="1">
    <source>
        <dbReference type="EMBL" id="MEK8026403.1"/>
    </source>
</evidence>
<evidence type="ECO:0000313" key="2">
    <source>
        <dbReference type="Proteomes" id="UP001368500"/>
    </source>
</evidence>
<dbReference type="RefSeq" id="WP_341374187.1">
    <property type="nucleotide sequence ID" value="NZ_JBBUTF010000008.1"/>
</dbReference>
<accession>A0ABU9B9Z9</accession>
<name>A0ABU9B9Z9_9BURK</name>
<proteinExistence type="predicted"/>
<protein>
    <submittedName>
        <fullName evidence="1">Uncharacterized protein</fullName>
    </submittedName>
</protein>